<comment type="caution">
    <text evidence="2">The sequence shown here is derived from an EMBL/GenBank/DDBJ whole genome shotgun (WGS) entry which is preliminary data.</text>
</comment>
<proteinExistence type="predicted"/>
<feature type="domain" description="GDPGP1-like C-terminal" evidence="1">
    <location>
        <begin position="5"/>
        <end position="58"/>
    </location>
</feature>
<dbReference type="Proteomes" id="UP000663879">
    <property type="component" value="Unassembled WGS sequence"/>
</dbReference>
<evidence type="ECO:0000259" key="1">
    <source>
        <dbReference type="Pfam" id="PF26216"/>
    </source>
</evidence>
<dbReference type="OrthoDB" id="417175at2759"/>
<organism evidence="2 3">
    <name type="scientific">Brachionus calyciflorus</name>
    <dbReference type="NCBI Taxonomy" id="104777"/>
    <lineage>
        <taxon>Eukaryota</taxon>
        <taxon>Metazoa</taxon>
        <taxon>Spiralia</taxon>
        <taxon>Gnathifera</taxon>
        <taxon>Rotifera</taxon>
        <taxon>Eurotatoria</taxon>
        <taxon>Monogononta</taxon>
        <taxon>Pseudotrocha</taxon>
        <taxon>Ploima</taxon>
        <taxon>Brachionidae</taxon>
        <taxon>Brachionus</taxon>
    </lineage>
</organism>
<protein>
    <recommendedName>
        <fullName evidence="1">GDPGP1-like C-terminal domain-containing protein</fullName>
    </recommendedName>
</protein>
<evidence type="ECO:0000313" key="2">
    <source>
        <dbReference type="EMBL" id="CAF0949796.1"/>
    </source>
</evidence>
<keyword evidence="3" id="KW-1185">Reference proteome</keyword>
<gene>
    <name evidence="2" type="ORF">OXX778_LOCUS13878</name>
</gene>
<feature type="non-terminal residue" evidence="2">
    <location>
        <position position="1"/>
    </location>
</feature>
<reference evidence="2" key="1">
    <citation type="submission" date="2021-02" db="EMBL/GenBank/DDBJ databases">
        <authorList>
            <person name="Nowell W R."/>
        </authorList>
    </citation>
    <scope>NUCLEOTIDE SEQUENCE</scope>
    <source>
        <strain evidence="2">Ploen Becks lab</strain>
    </source>
</reference>
<dbReference type="Pfam" id="PF26216">
    <property type="entry name" value="GDPGP1_C"/>
    <property type="match status" value="1"/>
</dbReference>
<dbReference type="EMBL" id="CAJNOC010002755">
    <property type="protein sequence ID" value="CAF0949796.1"/>
    <property type="molecule type" value="Genomic_DNA"/>
</dbReference>
<sequence>IPPNEMAINFAMCELSGHVFLSNDEDFDRINENYMVNIAQEAKLSEKQIKKIKDNLKNMFF</sequence>
<dbReference type="AlphaFoldDB" id="A0A814D5V4"/>
<name>A0A814D5V4_9BILA</name>
<dbReference type="InterPro" id="IPR058865">
    <property type="entry name" value="GDPGP1_C"/>
</dbReference>
<evidence type="ECO:0000313" key="3">
    <source>
        <dbReference type="Proteomes" id="UP000663879"/>
    </source>
</evidence>
<accession>A0A814D5V4</accession>